<organism evidence="2 3">
    <name type="scientific">Hapsidospora chrysogenum (strain ATCC 11550 / CBS 779.69 / DSM 880 / IAM 14645 / JCM 23072 / IMI 49137)</name>
    <name type="common">Acremonium chrysogenum</name>
    <dbReference type="NCBI Taxonomy" id="857340"/>
    <lineage>
        <taxon>Eukaryota</taxon>
        <taxon>Fungi</taxon>
        <taxon>Dikarya</taxon>
        <taxon>Ascomycota</taxon>
        <taxon>Pezizomycotina</taxon>
        <taxon>Sordariomycetes</taxon>
        <taxon>Hypocreomycetidae</taxon>
        <taxon>Hypocreales</taxon>
        <taxon>Bionectriaceae</taxon>
        <taxon>Hapsidospora</taxon>
    </lineage>
</organism>
<evidence type="ECO:0000313" key="2">
    <source>
        <dbReference type="EMBL" id="KFH47397.1"/>
    </source>
</evidence>
<reference evidence="3" key="1">
    <citation type="journal article" date="2014" name="Genome Announc.">
        <title>Genome sequence and annotation of Acremonium chrysogenum, producer of the beta-lactam antibiotic cephalosporin C.</title>
        <authorList>
            <person name="Terfehr D."/>
            <person name="Dahlmann T.A."/>
            <person name="Specht T."/>
            <person name="Zadra I."/>
            <person name="Kuernsteiner H."/>
            <person name="Kueck U."/>
        </authorList>
    </citation>
    <scope>NUCLEOTIDE SEQUENCE [LARGE SCALE GENOMIC DNA]</scope>
    <source>
        <strain evidence="3">ATCC 11550 / CBS 779.69 / DSM 880 / IAM 14645 / JCM 23072 / IMI 49137</strain>
    </source>
</reference>
<keyword evidence="3" id="KW-1185">Reference proteome</keyword>
<feature type="transmembrane region" description="Helical" evidence="1">
    <location>
        <begin position="51"/>
        <end position="73"/>
    </location>
</feature>
<comment type="caution">
    <text evidence="2">The sequence shown here is derived from an EMBL/GenBank/DDBJ whole genome shotgun (WGS) entry which is preliminary data.</text>
</comment>
<dbReference type="AlphaFoldDB" id="A0A086TDG5"/>
<protein>
    <recommendedName>
        <fullName evidence="4">MARVEL domain-containing protein</fullName>
    </recommendedName>
</protein>
<feature type="transmembrane region" description="Helical" evidence="1">
    <location>
        <begin position="80"/>
        <end position="99"/>
    </location>
</feature>
<proteinExistence type="predicted"/>
<dbReference type="EMBL" id="JPKY01000010">
    <property type="protein sequence ID" value="KFH47397.1"/>
    <property type="molecule type" value="Genomic_DNA"/>
</dbReference>
<evidence type="ECO:0000256" key="1">
    <source>
        <dbReference type="SAM" id="Phobius"/>
    </source>
</evidence>
<name>A0A086TDG5_HAPC1</name>
<keyword evidence="1" id="KW-1133">Transmembrane helix</keyword>
<keyword evidence="1" id="KW-0812">Transmembrane</keyword>
<dbReference type="Proteomes" id="UP000029964">
    <property type="component" value="Unassembled WGS sequence"/>
</dbReference>
<sequence>MGARSGFALKFLQWFNRGVQFLCAAVVLGIYCYFLATLANHDFHISDTIRAVTGISGAAVLYTIVALLVLCCLAGKTFTALLAIILDVAFIGAFIYVAVANKNGASSCQGYLDTPFGKGQGDKVAEGTDGFTVLPSFHTACRLQTASLAVAIIAIIFFIFSILTEVALVRHHRKEKRFGPGPANNYTSGYSKKGGILSRLFSRKATRDDTENALPAHTTPHQLDERQSYATENTAIGQPSGEYNKYENGFGYVGRQPAPAAAPAAVPGVHEAPALDYRYGDGTYDRAHM</sequence>
<keyword evidence="1" id="KW-0472">Membrane</keyword>
<feature type="transmembrane region" description="Helical" evidence="1">
    <location>
        <begin position="146"/>
        <end position="168"/>
    </location>
</feature>
<dbReference type="STRING" id="857340.A0A086TDG5"/>
<feature type="transmembrane region" description="Helical" evidence="1">
    <location>
        <begin position="21"/>
        <end position="39"/>
    </location>
</feature>
<dbReference type="OrthoDB" id="5342507at2759"/>
<dbReference type="HOGENOM" id="CLU_057540_1_0_1"/>
<evidence type="ECO:0000313" key="3">
    <source>
        <dbReference type="Proteomes" id="UP000029964"/>
    </source>
</evidence>
<gene>
    <name evidence="2" type="ORF">ACRE_017320</name>
</gene>
<evidence type="ECO:0008006" key="4">
    <source>
        <dbReference type="Google" id="ProtNLM"/>
    </source>
</evidence>
<accession>A0A086TDG5</accession>